<reference evidence="1 2" key="1">
    <citation type="submission" date="2022-12" db="EMBL/GenBank/DDBJ databases">
        <title>Metagenome assembled genome from gulf of manar.</title>
        <authorList>
            <person name="Kohli P."/>
            <person name="Pk S."/>
            <person name="Venkata Ramana C."/>
            <person name="Sasikala C."/>
        </authorList>
    </citation>
    <scope>NUCLEOTIDE SEQUENCE [LARGE SCALE GENOMIC DNA]</scope>
    <source>
        <strain evidence="1">JB008</strain>
    </source>
</reference>
<proteinExistence type="predicted"/>
<sequence>MIGNTNPDTRRVLNCHPACNRQNVQLTINKPAGNGYFIGGMMLFNQDFLRSG</sequence>
<dbReference type="EMBL" id="JAQQAL010000042">
    <property type="protein sequence ID" value="MDC7228233.1"/>
    <property type="molecule type" value="Genomic_DNA"/>
</dbReference>
<gene>
    <name evidence="1" type="ORF">PQJ61_15835</name>
</gene>
<accession>A0AAJ1IHV8</accession>
<protein>
    <submittedName>
        <fullName evidence="1">Uncharacterized protein</fullName>
    </submittedName>
</protein>
<organism evidence="1 2">
    <name type="scientific">Candidatus Thalassospirochaeta sargassi</name>
    <dbReference type="NCBI Taxonomy" id="3119039"/>
    <lineage>
        <taxon>Bacteria</taxon>
        <taxon>Pseudomonadati</taxon>
        <taxon>Spirochaetota</taxon>
        <taxon>Spirochaetia</taxon>
        <taxon>Spirochaetales</taxon>
        <taxon>Spirochaetaceae</taxon>
        <taxon>Candidatus Thalassospirochaeta</taxon>
    </lineage>
</organism>
<dbReference type="Proteomes" id="UP001221217">
    <property type="component" value="Unassembled WGS sequence"/>
</dbReference>
<dbReference type="AlphaFoldDB" id="A0AAJ1IHV8"/>
<comment type="caution">
    <text evidence="1">The sequence shown here is derived from an EMBL/GenBank/DDBJ whole genome shotgun (WGS) entry which is preliminary data.</text>
</comment>
<evidence type="ECO:0000313" key="2">
    <source>
        <dbReference type="Proteomes" id="UP001221217"/>
    </source>
</evidence>
<evidence type="ECO:0000313" key="1">
    <source>
        <dbReference type="EMBL" id="MDC7228233.1"/>
    </source>
</evidence>
<name>A0AAJ1IHV8_9SPIO</name>